<evidence type="ECO:0000256" key="6">
    <source>
        <dbReference type="ARBA" id="ARBA00022691"/>
    </source>
</evidence>
<feature type="compositionally biased region" description="Low complexity" evidence="10">
    <location>
        <begin position="363"/>
        <end position="376"/>
    </location>
</feature>
<evidence type="ECO:0000256" key="9">
    <source>
        <dbReference type="ARBA" id="ARBA00033309"/>
    </source>
</evidence>
<dbReference type="AlphaFoldDB" id="A0A2S5BDS8"/>
<evidence type="ECO:0000256" key="8">
    <source>
        <dbReference type="ARBA" id="ARBA00023242"/>
    </source>
</evidence>
<evidence type="ECO:0000256" key="5">
    <source>
        <dbReference type="ARBA" id="ARBA00022679"/>
    </source>
</evidence>
<evidence type="ECO:0000256" key="10">
    <source>
        <dbReference type="SAM" id="MobiDB-lite"/>
    </source>
</evidence>
<dbReference type="Pfam" id="PF08704">
    <property type="entry name" value="GCD14"/>
    <property type="match status" value="1"/>
</dbReference>
<dbReference type="InterPro" id="IPR014816">
    <property type="entry name" value="tRNA_MeTrfase_Gcd14"/>
</dbReference>
<feature type="region of interest" description="Disordered" evidence="10">
    <location>
        <begin position="427"/>
        <end position="463"/>
    </location>
</feature>
<reference evidence="12 13" key="1">
    <citation type="journal article" date="2018" name="Front. Microbiol.">
        <title>Prospects for Fungal Bioremediation of Acidic Radioactive Waste Sites: Characterization and Genome Sequence of Rhodotorula taiwanensis MD1149.</title>
        <authorList>
            <person name="Tkavc R."/>
            <person name="Matrosova V.Y."/>
            <person name="Grichenko O.E."/>
            <person name="Gostincar C."/>
            <person name="Volpe R.P."/>
            <person name="Klimenkova P."/>
            <person name="Gaidamakova E.K."/>
            <person name="Zhou C.E."/>
            <person name="Stewart B.J."/>
            <person name="Lyman M.G."/>
            <person name="Malfatti S.A."/>
            <person name="Rubinfeld B."/>
            <person name="Courtot M."/>
            <person name="Singh J."/>
            <person name="Dalgard C.L."/>
            <person name="Hamilton T."/>
            <person name="Frey K.G."/>
            <person name="Gunde-Cimerman N."/>
            <person name="Dugan L."/>
            <person name="Daly M.J."/>
        </authorList>
    </citation>
    <scope>NUCLEOTIDE SEQUENCE [LARGE SCALE GENOMIC DNA]</scope>
    <source>
        <strain evidence="12 13">MD1149</strain>
    </source>
</reference>
<evidence type="ECO:0000313" key="12">
    <source>
        <dbReference type="EMBL" id="POY74936.1"/>
    </source>
</evidence>
<feature type="region of interest" description="Disordered" evidence="10">
    <location>
        <begin position="260"/>
        <end position="340"/>
    </location>
</feature>
<dbReference type="Gene3D" id="3.10.330.20">
    <property type="match status" value="1"/>
</dbReference>
<dbReference type="PANTHER" id="PTHR12133">
    <property type="entry name" value="TRNA (ADENINE(58)-N(1))-METHYLTRANSFERASE"/>
    <property type="match status" value="1"/>
</dbReference>
<feature type="compositionally biased region" description="Basic and acidic residues" evidence="10">
    <location>
        <begin position="386"/>
        <end position="396"/>
    </location>
</feature>
<dbReference type="InterPro" id="IPR029063">
    <property type="entry name" value="SAM-dependent_MTases_sf"/>
</dbReference>
<dbReference type="EMBL" id="PJQD01000020">
    <property type="protein sequence ID" value="POY74936.1"/>
    <property type="molecule type" value="Genomic_DNA"/>
</dbReference>
<comment type="subcellular location">
    <subcellularLocation>
        <location evidence="1">Nucleus</location>
    </subcellularLocation>
</comment>
<dbReference type="GO" id="GO:0030488">
    <property type="term" value="P:tRNA methylation"/>
    <property type="evidence" value="ECO:0007669"/>
    <property type="project" value="InterPro"/>
</dbReference>
<evidence type="ECO:0000256" key="4">
    <source>
        <dbReference type="ARBA" id="ARBA00022603"/>
    </source>
</evidence>
<dbReference type="STRING" id="741276.A0A2S5BDS8"/>
<dbReference type="Gene3D" id="3.40.50.150">
    <property type="entry name" value="Vaccinia Virus protein VP39"/>
    <property type="match status" value="1"/>
</dbReference>
<protein>
    <recommendedName>
        <fullName evidence="3">tRNA (adenine(58)-N(1))-methyltransferase catalytic subunit TRM61</fullName>
        <ecNumber evidence="2">2.1.1.220</ecNumber>
    </recommendedName>
    <alternativeName>
        <fullName evidence="9">tRNA(m1A58)-methyltransferase subunit TRM61</fullName>
    </alternativeName>
</protein>
<feature type="region of interest" description="Disordered" evidence="10">
    <location>
        <begin position="363"/>
        <end position="396"/>
    </location>
</feature>
<evidence type="ECO:0000256" key="2">
    <source>
        <dbReference type="ARBA" id="ARBA00012796"/>
    </source>
</evidence>
<dbReference type="GO" id="GO:0160107">
    <property type="term" value="F:tRNA (adenine(58)-N1)-methyltransferase activity"/>
    <property type="evidence" value="ECO:0007669"/>
    <property type="project" value="UniProtKB-EC"/>
</dbReference>
<dbReference type="Proteomes" id="UP000237144">
    <property type="component" value="Unassembled WGS sequence"/>
</dbReference>
<dbReference type="PANTHER" id="PTHR12133:SF2">
    <property type="entry name" value="TRNA (ADENINE(58)-N(1))-METHYLTRANSFERASE CATALYTIC SUBUNIT TRMT61A"/>
    <property type="match status" value="1"/>
</dbReference>
<dbReference type="PROSITE" id="PS51620">
    <property type="entry name" value="SAM_TRM61"/>
    <property type="match status" value="1"/>
</dbReference>
<proteinExistence type="predicted"/>
<dbReference type="SUPFAM" id="SSF53335">
    <property type="entry name" value="S-adenosyl-L-methionine-dependent methyltransferases"/>
    <property type="match status" value="1"/>
</dbReference>
<keyword evidence="5" id="KW-0808">Transferase</keyword>
<evidence type="ECO:0000259" key="11">
    <source>
        <dbReference type="Pfam" id="PF08704"/>
    </source>
</evidence>
<organism evidence="12 13">
    <name type="scientific">Rhodotorula taiwanensis</name>
    <dbReference type="NCBI Taxonomy" id="741276"/>
    <lineage>
        <taxon>Eukaryota</taxon>
        <taxon>Fungi</taxon>
        <taxon>Dikarya</taxon>
        <taxon>Basidiomycota</taxon>
        <taxon>Pucciniomycotina</taxon>
        <taxon>Microbotryomycetes</taxon>
        <taxon>Sporidiobolales</taxon>
        <taxon>Sporidiobolaceae</taxon>
        <taxon>Rhodotorula</taxon>
    </lineage>
</organism>
<gene>
    <name evidence="12" type="ORF">BMF94_1912</name>
</gene>
<evidence type="ECO:0000256" key="1">
    <source>
        <dbReference type="ARBA" id="ARBA00004123"/>
    </source>
</evidence>
<evidence type="ECO:0000256" key="7">
    <source>
        <dbReference type="ARBA" id="ARBA00022694"/>
    </source>
</evidence>
<dbReference type="InterPro" id="IPR049470">
    <property type="entry name" value="TRM61_C"/>
</dbReference>
<keyword evidence="4" id="KW-0489">Methyltransferase</keyword>
<dbReference type="GO" id="GO:0005634">
    <property type="term" value="C:nucleus"/>
    <property type="evidence" value="ECO:0007669"/>
    <property type="project" value="UniProtKB-SubCell"/>
</dbReference>
<comment type="caution">
    <text evidence="12">The sequence shown here is derived from an EMBL/GenBank/DDBJ whole genome shotgun (WGS) entry which is preliminary data.</text>
</comment>
<name>A0A2S5BDS8_9BASI</name>
<dbReference type="EC" id="2.1.1.220" evidence="2"/>
<evidence type="ECO:0000313" key="13">
    <source>
        <dbReference type="Proteomes" id="UP000237144"/>
    </source>
</evidence>
<dbReference type="OrthoDB" id="1925287at2759"/>
<feature type="compositionally biased region" description="Low complexity" evidence="10">
    <location>
        <begin position="298"/>
        <end position="314"/>
    </location>
</feature>
<feature type="compositionally biased region" description="Low complexity" evidence="10">
    <location>
        <begin position="427"/>
        <end position="442"/>
    </location>
</feature>
<keyword evidence="8" id="KW-0539">Nucleus</keyword>
<dbReference type="CDD" id="cd02440">
    <property type="entry name" value="AdoMet_MTases"/>
    <property type="match status" value="1"/>
</dbReference>
<feature type="domain" description="tRNA (adenine(58)-N(1))-methyltransferase catalytic subunit TRM61 C-terminal" evidence="11">
    <location>
        <begin position="64"/>
        <end position="291"/>
    </location>
</feature>
<sequence>MAFDRTSAVIEYGDWVIVYHSRTQLTSEVVTRDKEIQSRYGHFRHSDMVGKPWGTKLSSSNGRGFVFLLKPTPELWTQALPHRTQILYLPDIAFITNYLDVKAGSKVIEAGTGSGSFSHSLARTVGSQGKVHSFEYHEERFQKAQIEFAEHGLADVITVKHRDVYKSGFELENEVDAIFLDLPAPWEALEHAKRAMRRDRQARICCFSPCIEQVIRTCTTLSELGFSDITMYETLTRTHDPTPIAAPSIETAIQRIEEVEDKKGRRREGQIKEAARRREEKRRLKEEEEAAKVKAETEATSESTAAAAVAPTSTDYVDSSEPAAKRVKRTAVEDEEEGANDVGMATDEVDDATPAPARAATIQPADSAATTPAAHALAEKTAQGRRLREERDRERSYGTKAGAYTRGHTSFLTFAVLLPEIEGLQKPASLLGSPAPAATAAAEGNPVEEEKPIVGDAPVDVAV</sequence>
<accession>A0A2S5BDS8</accession>
<keyword evidence="13" id="KW-1185">Reference proteome</keyword>
<feature type="compositionally biased region" description="Basic and acidic residues" evidence="10">
    <location>
        <begin position="260"/>
        <end position="297"/>
    </location>
</feature>
<dbReference type="FunFam" id="3.40.50.150:FF:000247">
    <property type="entry name" value="tRNA (adenine(58)-N(1))-methyltransferase catalytic subunit TRM61"/>
    <property type="match status" value="1"/>
</dbReference>
<keyword evidence="6" id="KW-0949">S-adenosyl-L-methionine</keyword>
<keyword evidence="7" id="KW-0819">tRNA processing</keyword>
<dbReference type="GO" id="GO:0031515">
    <property type="term" value="C:tRNA (m1A) methyltransferase complex"/>
    <property type="evidence" value="ECO:0007669"/>
    <property type="project" value="InterPro"/>
</dbReference>
<evidence type="ECO:0000256" key="3">
    <source>
        <dbReference type="ARBA" id="ARBA00015963"/>
    </source>
</evidence>